<comment type="subcellular location">
    <subcellularLocation>
        <location evidence="1">Nucleus inner membrane</location>
    </subcellularLocation>
</comment>
<dbReference type="SUPFAM" id="SSF57829">
    <property type="entry name" value="Zn-binding ribosomal proteins"/>
    <property type="match status" value="1"/>
</dbReference>
<evidence type="ECO:0000256" key="11">
    <source>
        <dbReference type="SAM" id="MobiDB-lite"/>
    </source>
</evidence>
<dbReference type="GO" id="GO:0003682">
    <property type="term" value="F:chromatin binding"/>
    <property type="evidence" value="ECO:0007669"/>
    <property type="project" value="InterPro"/>
</dbReference>
<keyword evidence="15" id="KW-1185">Reference proteome</keyword>
<dbReference type="InterPro" id="IPR044780">
    <property type="entry name" value="Heh2/Src1"/>
</dbReference>
<dbReference type="InterPro" id="IPR018996">
    <property type="entry name" value="Man1/Src1-like_C"/>
</dbReference>
<dbReference type="GO" id="GO:0005783">
    <property type="term" value="C:endoplasmic reticulum"/>
    <property type="evidence" value="ECO:0007669"/>
    <property type="project" value="TreeGrafter"/>
</dbReference>
<evidence type="ECO:0000256" key="4">
    <source>
        <dbReference type="ARBA" id="ARBA00022692"/>
    </source>
</evidence>
<dbReference type="GO" id="GO:0034399">
    <property type="term" value="C:nuclear periphery"/>
    <property type="evidence" value="ECO:0007669"/>
    <property type="project" value="TreeGrafter"/>
</dbReference>
<evidence type="ECO:0000259" key="13">
    <source>
        <dbReference type="Pfam" id="PF12949"/>
    </source>
</evidence>
<dbReference type="InterPro" id="IPR053708">
    <property type="entry name" value="Ribosomal_LSU_eL42"/>
</dbReference>
<evidence type="ECO:0000259" key="12">
    <source>
        <dbReference type="Pfam" id="PF09402"/>
    </source>
</evidence>
<evidence type="ECO:0000256" key="7">
    <source>
        <dbReference type="ARBA" id="ARBA00023136"/>
    </source>
</evidence>
<dbReference type="EMBL" id="MU004189">
    <property type="protein sequence ID" value="KAF2495484.1"/>
    <property type="molecule type" value="Genomic_DNA"/>
</dbReference>
<evidence type="ECO:0000256" key="1">
    <source>
        <dbReference type="ARBA" id="ARBA00004540"/>
    </source>
</evidence>
<feature type="region of interest" description="Disordered" evidence="11">
    <location>
        <begin position="248"/>
        <end position="283"/>
    </location>
</feature>
<sequence length="781" mass="87380">MASEVDYLDPSFEPSSVTVPRLRNILLENAVQYNSSAKKPDLIALFNEHVAPKASRILKSRSRTKRSAKGIEDVPSSQSSTLDDVEDEVPVLPTPSTVKRTSRRTTRATTEEEGDRTLVPGLPATRGKTPSKAAKHAREISDVEVEERPAARRTRHSVTPAVKDEESEPETWHRHEDIESPFSADNPFQSGSSPPQAETRPDRRRRTLGPVEKEKRKSSARRRTEQPRVEQQDDGIVVPTRRTFEMPATQLKRERASLTPSAQLKRERVSATPSGLEPGEEFTPEETMDLVHEQEQNGNVAVLPPRRKKQPAKSTGTLKAGIWAVSLALAGGLGTAWRQEKLAVGYCGVGREQPSLAGIDIPEWANDFIPQCEPCPTHAYCYGNLETVCEPDFILKPHPYSLNGLVPLAPTCEPDSEKARRIGQVTDRTVEILRDRRAKWECGSLTDGDGNPIPAVEMTEQELKEEMSVKRRKSMSQQEFEDLWTGAIGEIEKRDEVITNTDAVTGRRTLTSISTAKVPFGCSIRLWVRGSLERHIWQLVGIVLFLASGSYGWSSITYGRQTEVRAKKLAKYALDRLASHAALNSQEPGAYPEVGISMTQLRDDVLRDEFSAKRRQKLWEKVQSKVEHNSNVRAAVREGRSGDVARMWEWIGPVEYIEDGRGSGRRDSGRRSLGPVVNVPKTRRTYCKGRDCHKHTVHKVTQYKAGKASLFAQGKRRYDRKQAGYGGQTKPVFHKRAKTTKKVVLRLECNVCKTKAQLALKRCKHFELGGDKKTKGAALVF</sequence>
<organism evidence="14 15">
    <name type="scientific">Lophium mytilinum</name>
    <dbReference type="NCBI Taxonomy" id="390894"/>
    <lineage>
        <taxon>Eukaryota</taxon>
        <taxon>Fungi</taxon>
        <taxon>Dikarya</taxon>
        <taxon>Ascomycota</taxon>
        <taxon>Pezizomycotina</taxon>
        <taxon>Dothideomycetes</taxon>
        <taxon>Pleosporomycetidae</taxon>
        <taxon>Mytilinidiales</taxon>
        <taxon>Mytilinidiaceae</taxon>
        <taxon>Lophium</taxon>
    </lineage>
</organism>
<dbReference type="Pfam" id="PF09402">
    <property type="entry name" value="MSC"/>
    <property type="match status" value="1"/>
</dbReference>
<dbReference type="GO" id="GO:0071763">
    <property type="term" value="P:nuclear membrane organization"/>
    <property type="evidence" value="ECO:0007669"/>
    <property type="project" value="TreeGrafter"/>
</dbReference>
<proteinExistence type="inferred from homology"/>
<feature type="compositionally biased region" description="Basic and acidic residues" evidence="11">
    <location>
        <begin position="136"/>
        <end position="150"/>
    </location>
</feature>
<feature type="region of interest" description="Disordered" evidence="11">
    <location>
        <begin position="55"/>
        <end position="236"/>
    </location>
</feature>
<dbReference type="Gene3D" id="1.10.10.1180">
    <property type="entry name" value="MAN1, winged-helix domain"/>
    <property type="match status" value="1"/>
</dbReference>
<dbReference type="InterPro" id="IPR041885">
    <property type="entry name" value="MAN1_winged_helix_dom"/>
</dbReference>
<feature type="compositionally biased region" description="Polar residues" evidence="11">
    <location>
        <begin position="186"/>
        <end position="196"/>
    </location>
</feature>
<evidence type="ECO:0000256" key="3">
    <source>
        <dbReference type="ARBA" id="ARBA00022553"/>
    </source>
</evidence>
<evidence type="ECO:0000256" key="2">
    <source>
        <dbReference type="ARBA" id="ARBA00009364"/>
    </source>
</evidence>
<keyword evidence="7" id="KW-0472">Membrane</keyword>
<dbReference type="AlphaFoldDB" id="A0A6A6QTP4"/>
<dbReference type="InterPro" id="IPR036361">
    <property type="entry name" value="SAP_dom_sf"/>
</dbReference>
<evidence type="ECO:0000313" key="14">
    <source>
        <dbReference type="EMBL" id="KAF2495484.1"/>
    </source>
</evidence>
<evidence type="ECO:0000256" key="9">
    <source>
        <dbReference type="ARBA" id="ARBA00023274"/>
    </source>
</evidence>
<accession>A0A6A6QTP4</accession>
<dbReference type="Gene3D" id="3.10.450.80">
    <property type="match status" value="1"/>
</dbReference>
<feature type="compositionally biased region" description="Basic residues" evidence="11">
    <location>
        <begin position="56"/>
        <end position="68"/>
    </location>
</feature>
<evidence type="ECO:0000256" key="8">
    <source>
        <dbReference type="ARBA" id="ARBA00023242"/>
    </source>
</evidence>
<dbReference type="PROSITE" id="PS01172">
    <property type="entry name" value="RIBOSOMAL_L44E"/>
    <property type="match status" value="1"/>
</dbReference>
<comment type="similarity">
    <text evidence="2 10">Belongs to the eukaryotic ribosomal protein eL42 family.</text>
</comment>
<evidence type="ECO:0000256" key="6">
    <source>
        <dbReference type="ARBA" id="ARBA00022989"/>
    </source>
</evidence>
<dbReference type="Proteomes" id="UP000799750">
    <property type="component" value="Unassembled WGS sequence"/>
</dbReference>
<evidence type="ECO:0008006" key="16">
    <source>
        <dbReference type="Google" id="ProtNLM"/>
    </source>
</evidence>
<name>A0A6A6QTP4_9PEZI</name>
<dbReference type="GO" id="GO:0006412">
    <property type="term" value="P:translation"/>
    <property type="evidence" value="ECO:0007669"/>
    <property type="project" value="InterPro"/>
</dbReference>
<keyword evidence="6" id="KW-1133">Transmembrane helix</keyword>
<dbReference type="FunFam" id="3.10.450.80:FF:000001">
    <property type="entry name" value="60S ribosomal protein L44"/>
    <property type="match status" value="1"/>
</dbReference>
<dbReference type="Gene3D" id="1.10.720.30">
    <property type="entry name" value="SAP domain"/>
    <property type="match status" value="1"/>
</dbReference>
<dbReference type="InterPro" id="IPR011332">
    <property type="entry name" value="Ribosomal_zn-bd"/>
</dbReference>
<keyword evidence="3" id="KW-0597">Phosphoprotein</keyword>
<dbReference type="OrthoDB" id="2503928at2759"/>
<dbReference type="PANTHER" id="PTHR47808:SF2">
    <property type="entry name" value="LEM DOMAIN-CONTAINING PROTEIN 2"/>
    <property type="match status" value="1"/>
</dbReference>
<keyword evidence="9 10" id="KW-0687">Ribonucleoprotein</keyword>
<keyword evidence="8" id="KW-0539">Nucleus</keyword>
<dbReference type="Pfam" id="PF12949">
    <property type="entry name" value="HeH"/>
    <property type="match status" value="1"/>
</dbReference>
<feature type="domain" description="Man1/Src1-like C-terminal" evidence="12">
    <location>
        <begin position="327"/>
        <end position="653"/>
    </location>
</feature>
<feature type="compositionally biased region" description="Basic and acidic residues" evidence="11">
    <location>
        <begin position="211"/>
        <end position="231"/>
    </location>
</feature>
<dbReference type="Pfam" id="PF00935">
    <property type="entry name" value="Ribosomal_L44"/>
    <property type="match status" value="1"/>
</dbReference>
<reference evidence="14" key="1">
    <citation type="journal article" date="2020" name="Stud. Mycol.">
        <title>101 Dothideomycetes genomes: a test case for predicting lifestyles and emergence of pathogens.</title>
        <authorList>
            <person name="Haridas S."/>
            <person name="Albert R."/>
            <person name="Binder M."/>
            <person name="Bloem J."/>
            <person name="Labutti K."/>
            <person name="Salamov A."/>
            <person name="Andreopoulos B."/>
            <person name="Baker S."/>
            <person name="Barry K."/>
            <person name="Bills G."/>
            <person name="Bluhm B."/>
            <person name="Cannon C."/>
            <person name="Castanera R."/>
            <person name="Culley D."/>
            <person name="Daum C."/>
            <person name="Ezra D."/>
            <person name="Gonzalez J."/>
            <person name="Henrissat B."/>
            <person name="Kuo A."/>
            <person name="Liang C."/>
            <person name="Lipzen A."/>
            <person name="Lutzoni F."/>
            <person name="Magnuson J."/>
            <person name="Mondo S."/>
            <person name="Nolan M."/>
            <person name="Ohm R."/>
            <person name="Pangilinan J."/>
            <person name="Park H.-J."/>
            <person name="Ramirez L."/>
            <person name="Alfaro M."/>
            <person name="Sun H."/>
            <person name="Tritt A."/>
            <person name="Yoshinaga Y."/>
            <person name="Zwiers L.-H."/>
            <person name="Turgeon B."/>
            <person name="Goodwin S."/>
            <person name="Spatafora J."/>
            <person name="Crous P."/>
            <person name="Grigoriev I."/>
        </authorList>
    </citation>
    <scope>NUCLEOTIDE SEQUENCE</scope>
    <source>
        <strain evidence="14">CBS 269.34</strain>
    </source>
</reference>
<dbReference type="PANTHER" id="PTHR47808">
    <property type="entry name" value="INNER NUCLEAR MEMBRANE PROTEIN HEH2-RELATED"/>
    <property type="match status" value="1"/>
</dbReference>
<dbReference type="GO" id="GO:1990904">
    <property type="term" value="C:ribonucleoprotein complex"/>
    <property type="evidence" value="ECO:0007669"/>
    <property type="project" value="UniProtKB-KW"/>
</dbReference>
<dbReference type="GO" id="GO:0003735">
    <property type="term" value="F:structural constituent of ribosome"/>
    <property type="evidence" value="ECO:0007669"/>
    <property type="project" value="InterPro"/>
</dbReference>
<dbReference type="GO" id="GO:0005637">
    <property type="term" value="C:nuclear inner membrane"/>
    <property type="evidence" value="ECO:0007669"/>
    <property type="project" value="UniProtKB-SubCell"/>
</dbReference>
<gene>
    <name evidence="14" type="ORF">BU16DRAFT_572778</name>
</gene>
<feature type="domain" description="HeH/LEM" evidence="13">
    <location>
        <begin position="14"/>
        <end position="48"/>
    </location>
</feature>
<evidence type="ECO:0000256" key="10">
    <source>
        <dbReference type="RuleBase" id="RU000666"/>
    </source>
</evidence>
<dbReference type="GO" id="GO:0005840">
    <property type="term" value="C:ribosome"/>
    <property type="evidence" value="ECO:0007669"/>
    <property type="project" value="UniProtKB-KW"/>
</dbReference>
<keyword evidence="4" id="KW-0812">Transmembrane</keyword>
<evidence type="ECO:0000256" key="5">
    <source>
        <dbReference type="ARBA" id="ARBA00022980"/>
    </source>
</evidence>
<dbReference type="InterPro" id="IPR025856">
    <property type="entry name" value="HeH/LEM_domain"/>
</dbReference>
<keyword evidence="5 10" id="KW-0689">Ribosomal protein</keyword>
<dbReference type="InterPro" id="IPR000552">
    <property type="entry name" value="Ribosomal_eL44"/>
</dbReference>
<evidence type="ECO:0000313" key="15">
    <source>
        <dbReference type="Proteomes" id="UP000799750"/>
    </source>
</evidence>
<protein>
    <recommendedName>
        <fullName evidence="16">Sister chromatid separation protein-like protein</fullName>
    </recommendedName>
</protein>
<dbReference type="CDD" id="cd12935">
    <property type="entry name" value="LEM_like"/>
    <property type="match status" value="1"/>
</dbReference>